<evidence type="ECO:0000256" key="1">
    <source>
        <dbReference type="SAM" id="MobiDB-lite"/>
    </source>
</evidence>
<evidence type="ECO:0000313" key="4">
    <source>
        <dbReference type="Proteomes" id="UP000235777"/>
    </source>
</evidence>
<organism evidence="3 4">
    <name type="scientific">Trinickia symbiotica</name>
    <dbReference type="NCBI Taxonomy" id="863227"/>
    <lineage>
        <taxon>Bacteria</taxon>
        <taxon>Pseudomonadati</taxon>
        <taxon>Pseudomonadota</taxon>
        <taxon>Betaproteobacteria</taxon>
        <taxon>Burkholderiales</taxon>
        <taxon>Burkholderiaceae</taxon>
        <taxon>Trinickia</taxon>
    </lineage>
</organism>
<keyword evidence="2" id="KW-0812">Transmembrane</keyword>
<feature type="region of interest" description="Disordered" evidence="1">
    <location>
        <begin position="1"/>
        <end position="22"/>
    </location>
</feature>
<dbReference type="Proteomes" id="UP000235777">
    <property type="component" value="Unassembled WGS sequence"/>
</dbReference>
<gene>
    <name evidence="3" type="ORF">C0Z20_28180</name>
</gene>
<keyword evidence="2" id="KW-1133">Transmembrane helix</keyword>
<proteinExistence type="predicted"/>
<dbReference type="RefSeq" id="WP_102607277.1">
    <property type="nucleotide sequence ID" value="NZ_PNYC01000026.1"/>
</dbReference>
<evidence type="ECO:0000313" key="3">
    <source>
        <dbReference type="EMBL" id="PMS31244.1"/>
    </source>
</evidence>
<evidence type="ECO:0000256" key="2">
    <source>
        <dbReference type="SAM" id="Phobius"/>
    </source>
</evidence>
<accession>A0A2N7WPC8</accession>
<keyword evidence="2" id="KW-0472">Membrane</keyword>
<keyword evidence="4" id="KW-1185">Reference proteome</keyword>
<protein>
    <submittedName>
        <fullName evidence="3">Uncharacterized protein</fullName>
    </submittedName>
</protein>
<feature type="transmembrane region" description="Helical" evidence="2">
    <location>
        <begin position="42"/>
        <end position="59"/>
    </location>
</feature>
<comment type="caution">
    <text evidence="3">The sequence shown here is derived from an EMBL/GenBank/DDBJ whole genome shotgun (WGS) entry which is preliminary data.</text>
</comment>
<sequence>MAQEPNTPRRPQRLKGPTTPTDPYCLFENDEQRRLALRFREGCRACCILVFAGLAMYLHPDSRVLFGGVVGVMYKLIWRQ</sequence>
<reference evidence="3 4" key="1">
    <citation type="submission" date="2018-01" db="EMBL/GenBank/DDBJ databases">
        <title>Whole genome analyses suggest that Burkholderia sensu lato contains two further novel genera in the rhizoxinica-symbiotica group Mycetohabitans gen. nov., and Trinickia gen. nov.: implications for the evolution of diazotrophy and nodulation in the Burkholderiaceae.</title>
        <authorList>
            <person name="Estrada-de los Santos P."/>
            <person name="Palmer M."/>
            <person name="Chavez-Ramirez B."/>
            <person name="Beukes C."/>
            <person name="Steenkamp E.T."/>
            <person name="Hirsch A.M."/>
            <person name="Manyaka P."/>
            <person name="Maluk M."/>
            <person name="Lafos M."/>
            <person name="Crook M."/>
            <person name="Gross E."/>
            <person name="Simon M.F."/>
            <person name="Bueno dos Reis Junior F."/>
            <person name="Poole P.S."/>
            <person name="Venter S.N."/>
            <person name="James E.K."/>
        </authorList>
    </citation>
    <scope>NUCLEOTIDE SEQUENCE [LARGE SCALE GENOMIC DNA]</scope>
    <source>
        <strain evidence="3 4">JPY 581</strain>
    </source>
</reference>
<dbReference type="EMBL" id="PNYC01000026">
    <property type="protein sequence ID" value="PMS31244.1"/>
    <property type="molecule type" value="Genomic_DNA"/>
</dbReference>
<dbReference type="AlphaFoldDB" id="A0A2N7WPC8"/>
<name>A0A2N7WPC8_9BURK</name>